<accession>A0ABX1IAK4</accession>
<dbReference type="PANTHER" id="PTHR42850">
    <property type="entry name" value="METALLOPHOSPHOESTERASE"/>
    <property type="match status" value="1"/>
</dbReference>
<dbReference type="CDD" id="cd00144">
    <property type="entry name" value="MPP_PPP_family"/>
    <property type="match status" value="1"/>
</dbReference>
<evidence type="ECO:0000259" key="1">
    <source>
        <dbReference type="Pfam" id="PF00149"/>
    </source>
</evidence>
<dbReference type="Pfam" id="PF00149">
    <property type="entry name" value="Metallophos"/>
    <property type="match status" value="1"/>
</dbReference>
<dbReference type="RefSeq" id="WP_168670937.1">
    <property type="nucleotide sequence ID" value="NZ_JAAXKX010000031.1"/>
</dbReference>
<keyword evidence="3" id="KW-1185">Reference proteome</keyword>
<reference evidence="2 3" key="1">
    <citation type="submission" date="2020-04" db="EMBL/GenBank/DDBJ databases">
        <title>Draft Whole-Genome sequence of Marichromatium bheemlicum DSM 18632, type strain.</title>
        <authorList>
            <person name="Kyndt J.A."/>
            <person name="Meyer T.E."/>
        </authorList>
    </citation>
    <scope>NUCLEOTIDE SEQUENCE [LARGE SCALE GENOMIC DNA]</scope>
    <source>
        <strain evidence="2 3">DSM 18632</strain>
    </source>
</reference>
<dbReference type="InterPro" id="IPR029052">
    <property type="entry name" value="Metallo-depent_PP-like"/>
</dbReference>
<evidence type="ECO:0000313" key="3">
    <source>
        <dbReference type="Proteomes" id="UP000740754"/>
    </source>
</evidence>
<dbReference type="EMBL" id="JAAXKX010000031">
    <property type="protein sequence ID" value="NKN34565.1"/>
    <property type="molecule type" value="Genomic_DNA"/>
</dbReference>
<gene>
    <name evidence="2" type="ORF">HF203_15200</name>
</gene>
<dbReference type="SUPFAM" id="SSF56300">
    <property type="entry name" value="Metallo-dependent phosphatases"/>
    <property type="match status" value="1"/>
</dbReference>
<dbReference type="InterPro" id="IPR050126">
    <property type="entry name" value="Ap4A_hydrolase"/>
</dbReference>
<protein>
    <submittedName>
        <fullName evidence="2">Serine/threonine protein phosphatase</fullName>
    </submittedName>
</protein>
<dbReference type="PANTHER" id="PTHR42850:SF4">
    <property type="entry name" value="ZINC-DEPENDENT ENDOPOLYPHOSPHATASE"/>
    <property type="match status" value="1"/>
</dbReference>
<sequence length="255" mass="28026">MLKRLARLLPGAGRATPPATLPAGMRVYAVGDIHGRHDLLQRLRERIHADACAQPAAEMHLIYLGDYIDRGPDSRAVIEQLTEPPPAPLIQTCLMGNHEYALLGFLEAPEAHGGWLRYGGLATLLSYGIGPVDLGTAAALAALAERLHEQLPEHHRRFLRQLDTHRVIGDYLFVHAGIQPGVPLRAQSPLDLMTIKAPFINSTKRHPYRVVHGHHITPEPDIRPNRIGIDTGAYASGRLSCVVLEGEALRIIDTR</sequence>
<dbReference type="Gene3D" id="3.60.21.10">
    <property type="match status" value="1"/>
</dbReference>
<dbReference type="InterPro" id="IPR004843">
    <property type="entry name" value="Calcineurin-like_PHP"/>
</dbReference>
<name>A0ABX1IAK4_9GAMM</name>
<comment type="caution">
    <text evidence="2">The sequence shown here is derived from an EMBL/GenBank/DDBJ whole genome shotgun (WGS) entry which is preliminary data.</text>
</comment>
<organism evidence="2 3">
    <name type="scientific">Marichromatium bheemlicum</name>
    <dbReference type="NCBI Taxonomy" id="365339"/>
    <lineage>
        <taxon>Bacteria</taxon>
        <taxon>Pseudomonadati</taxon>
        <taxon>Pseudomonadota</taxon>
        <taxon>Gammaproteobacteria</taxon>
        <taxon>Chromatiales</taxon>
        <taxon>Chromatiaceae</taxon>
        <taxon>Marichromatium</taxon>
    </lineage>
</organism>
<feature type="domain" description="Calcineurin-like phosphoesterase" evidence="1">
    <location>
        <begin position="25"/>
        <end position="218"/>
    </location>
</feature>
<proteinExistence type="predicted"/>
<evidence type="ECO:0000313" key="2">
    <source>
        <dbReference type="EMBL" id="NKN34565.1"/>
    </source>
</evidence>
<dbReference type="Proteomes" id="UP000740754">
    <property type="component" value="Unassembled WGS sequence"/>
</dbReference>